<reference evidence="2" key="1">
    <citation type="journal article" date="2017" name="Nature">
        <title>The sunflower genome provides insights into oil metabolism, flowering and Asterid evolution.</title>
        <authorList>
            <person name="Badouin H."/>
            <person name="Gouzy J."/>
            <person name="Grassa C.J."/>
            <person name="Murat F."/>
            <person name="Staton S.E."/>
            <person name="Cottret L."/>
            <person name="Lelandais-Briere C."/>
            <person name="Owens G.L."/>
            <person name="Carrere S."/>
            <person name="Mayjonade B."/>
            <person name="Legrand L."/>
            <person name="Gill N."/>
            <person name="Kane N.C."/>
            <person name="Bowers J.E."/>
            <person name="Hubner S."/>
            <person name="Bellec A."/>
            <person name="Berard A."/>
            <person name="Berges H."/>
            <person name="Blanchet N."/>
            <person name="Boniface M.C."/>
            <person name="Brunel D."/>
            <person name="Catrice O."/>
            <person name="Chaidir N."/>
            <person name="Claudel C."/>
            <person name="Donnadieu C."/>
            <person name="Faraut T."/>
            <person name="Fievet G."/>
            <person name="Helmstetter N."/>
            <person name="King M."/>
            <person name="Knapp S.J."/>
            <person name="Lai Z."/>
            <person name="Le Paslier M.C."/>
            <person name="Lippi Y."/>
            <person name="Lorenzon L."/>
            <person name="Mandel J.R."/>
            <person name="Marage G."/>
            <person name="Marchand G."/>
            <person name="Marquand E."/>
            <person name="Bret-Mestries E."/>
            <person name="Morien E."/>
            <person name="Nambeesan S."/>
            <person name="Nguyen T."/>
            <person name="Pegot-Espagnet P."/>
            <person name="Pouilly N."/>
            <person name="Raftis F."/>
            <person name="Sallet E."/>
            <person name="Schiex T."/>
            <person name="Thomas J."/>
            <person name="Vandecasteele C."/>
            <person name="Vares D."/>
            <person name="Vear F."/>
            <person name="Vautrin S."/>
            <person name="Crespi M."/>
            <person name="Mangin B."/>
            <person name="Burke J.M."/>
            <person name="Salse J."/>
            <person name="Munos S."/>
            <person name="Vincourt P."/>
            <person name="Rieseberg L.H."/>
            <person name="Langlade N.B."/>
        </authorList>
    </citation>
    <scope>NUCLEOTIDE SEQUENCE</scope>
    <source>
        <tissue evidence="2">Leaves</tissue>
    </source>
</reference>
<accession>A0A9K3HQN4</accession>
<evidence type="ECO:0000259" key="1">
    <source>
        <dbReference type="Pfam" id="PF07734"/>
    </source>
</evidence>
<dbReference type="AlphaFoldDB" id="A0A9K3HQN4"/>
<proteinExistence type="predicted"/>
<evidence type="ECO:0000313" key="2">
    <source>
        <dbReference type="EMBL" id="KAF5782657.1"/>
    </source>
</evidence>
<dbReference type="InterPro" id="IPR006527">
    <property type="entry name" value="F-box-assoc_dom_typ1"/>
</dbReference>
<sequence length="394" mass="44662">MLRNVSFIVLYMFHQVAYPILVTRNFLILRVNCVCRRKVATMSDIPADVIVYGILTRVPAKTAVQSKTVCKQWCALLCTRDFERAHSSQSSVPNDQRTLLLDDLSCHVHPMDFETGEYGPHSVLPLPFQGEKEVWILANLDGLLCVCLSQTHELLLWNPTTAAYRHLATPAGHGIYEDNADTVGLYSDPSNDYNLLHLTRRSGVLAAHIYSRQQGNWRKIAFKTNPAYHTCKFCWSPATLCDGTLYFTICECWVVGRNVVIGFDTSTEQVTEISFPHVPSSGIFQGVLVTVRNSLHMVLWTGREYMSLSLWALQGQHWVRLLSTPAVPPISLSLWMTITHYMTNGRFIMMRNSRKVFELRVDTKAVDCYYACSWFRGYIGAVYAETLVSLFAVA</sequence>
<dbReference type="EMBL" id="MNCJ02000326">
    <property type="protein sequence ID" value="KAF5782657.1"/>
    <property type="molecule type" value="Genomic_DNA"/>
</dbReference>
<dbReference type="InterPro" id="IPR036047">
    <property type="entry name" value="F-box-like_dom_sf"/>
</dbReference>
<organism evidence="2 3">
    <name type="scientific">Helianthus annuus</name>
    <name type="common">Common sunflower</name>
    <dbReference type="NCBI Taxonomy" id="4232"/>
    <lineage>
        <taxon>Eukaryota</taxon>
        <taxon>Viridiplantae</taxon>
        <taxon>Streptophyta</taxon>
        <taxon>Embryophyta</taxon>
        <taxon>Tracheophyta</taxon>
        <taxon>Spermatophyta</taxon>
        <taxon>Magnoliopsida</taxon>
        <taxon>eudicotyledons</taxon>
        <taxon>Gunneridae</taxon>
        <taxon>Pentapetalae</taxon>
        <taxon>asterids</taxon>
        <taxon>campanulids</taxon>
        <taxon>Asterales</taxon>
        <taxon>Asteraceae</taxon>
        <taxon>Asteroideae</taxon>
        <taxon>Heliantheae alliance</taxon>
        <taxon>Heliantheae</taxon>
        <taxon>Helianthus</taxon>
    </lineage>
</organism>
<evidence type="ECO:0000313" key="3">
    <source>
        <dbReference type="Proteomes" id="UP000215914"/>
    </source>
</evidence>
<dbReference type="PANTHER" id="PTHR31672:SF13">
    <property type="entry name" value="F-BOX PROTEIN CPR30-LIKE"/>
    <property type="match status" value="1"/>
</dbReference>
<dbReference type="NCBIfam" id="TIGR01640">
    <property type="entry name" value="F_box_assoc_1"/>
    <property type="match status" value="1"/>
</dbReference>
<feature type="domain" description="F-box associated beta-propeller type 1" evidence="1">
    <location>
        <begin position="137"/>
        <end position="332"/>
    </location>
</feature>
<comment type="caution">
    <text evidence="2">The sequence shown here is derived from an EMBL/GenBank/DDBJ whole genome shotgun (WGS) entry which is preliminary data.</text>
</comment>
<dbReference type="InterPro" id="IPR017451">
    <property type="entry name" value="F-box-assoc_interact_dom"/>
</dbReference>
<dbReference type="SUPFAM" id="SSF81383">
    <property type="entry name" value="F-box domain"/>
    <property type="match status" value="1"/>
</dbReference>
<dbReference type="InterPro" id="IPR050796">
    <property type="entry name" value="SCF_F-box_component"/>
</dbReference>
<keyword evidence="3" id="KW-1185">Reference proteome</keyword>
<name>A0A9K3HQN4_HELAN</name>
<protein>
    <submittedName>
        <fullName evidence="2">F-box associated interaction domain, F-box-like domain superfamily</fullName>
    </submittedName>
</protein>
<dbReference type="Proteomes" id="UP000215914">
    <property type="component" value="Unassembled WGS sequence"/>
</dbReference>
<reference evidence="2" key="2">
    <citation type="submission" date="2020-06" db="EMBL/GenBank/DDBJ databases">
        <title>Helianthus annuus Genome sequencing and assembly Release 2.</title>
        <authorList>
            <person name="Gouzy J."/>
            <person name="Langlade N."/>
            <person name="Munos S."/>
        </authorList>
    </citation>
    <scope>NUCLEOTIDE SEQUENCE</scope>
    <source>
        <tissue evidence="2">Leaves</tissue>
    </source>
</reference>
<dbReference type="SUPFAM" id="SSF69322">
    <property type="entry name" value="Tricorn protease domain 2"/>
    <property type="match status" value="1"/>
</dbReference>
<gene>
    <name evidence="2" type="ORF">HanXRQr2_Chr11g0498591</name>
</gene>
<dbReference type="Pfam" id="PF07734">
    <property type="entry name" value="FBA_1"/>
    <property type="match status" value="1"/>
</dbReference>
<dbReference type="Gramene" id="mRNA:HanXRQr2_Chr11g0498591">
    <property type="protein sequence ID" value="CDS:HanXRQr2_Chr11g0498591.1"/>
    <property type="gene ID" value="HanXRQr2_Chr11g0498591"/>
</dbReference>
<dbReference type="PANTHER" id="PTHR31672">
    <property type="entry name" value="BNACNNG10540D PROTEIN"/>
    <property type="match status" value="1"/>
</dbReference>